<dbReference type="RefSeq" id="WP_285663059.1">
    <property type="nucleotide sequence ID" value="NZ_BSTX01000002.1"/>
</dbReference>
<dbReference type="InterPro" id="IPR011051">
    <property type="entry name" value="RmlC_Cupin_sf"/>
</dbReference>
<keyword evidence="3" id="KW-1185">Reference proteome</keyword>
<organism evidence="2 3">
    <name type="scientific">Actinorhabdospora filicis</name>
    <dbReference type="NCBI Taxonomy" id="1785913"/>
    <lineage>
        <taxon>Bacteria</taxon>
        <taxon>Bacillati</taxon>
        <taxon>Actinomycetota</taxon>
        <taxon>Actinomycetes</taxon>
        <taxon>Micromonosporales</taxon>
        <taxon>Micromonosporaceae</taxon>
        <taxon>Actinorhabdospora</taxon>
    </lineage>
</organism>
<dbReference type="EMBL" id="BSTX01000002">
    <property type="protein sequence ID" value="GLZ77878.1"/>
    <property type="molecule type" value="Genomic_DNA"/>
</dbReference>
<proteinExistence type="predicted"/>
<accession>A0A9W6SKW9</accession>
<sequence>MQLFQFDRAENLIDRFGSIGATATRVAKGEGRLQLTCLTIAAGGTIGEHPAPVRQIFLVIAGEGWVAGPDGERVPVAAGTGVEWEPGEEHTSGSETGMTALALEGTSVEVFTAE</sequence>
<evidence type="ECO:0000259" key="1">
    <source>
        <dbReference type="Pfam" id="PF07883"/>
    </source>
</evidence>
<dbReference type="SUPFAM" id="SSF51182">
    <property type="entry name" value="RmlC-like cupins"/>
    <property type="match status" value="1"/>
</dbReference>
<name>A0A9W6SKW9_9ACTN</name>
<evidence type="ECO:0000313" key="2">
    <source>
        <dbReference type="EMBL" id="GLZ77878.1"/>
    </source>
</evidence>
<dbReference type="InterPro" id="IPR014710">
    <property type="entry name" value="RmlC-like_jellyroll"/>
</dbReference>
<dbReference type="Proteomes" id="UP001165079">
    <property type="component" value="Unassembled WGS sequence"/>
</dbReference>
<feature type="domain" description="Cupin type-2" evidence="1">
    <location>
        <begin position="39"/>
        <end position="96"/>
    </location>
</feature>
<dbReference type="Pfam" id="PF07883">
    <property type="entry name" value="Cupin_2"/>
    <property type="match status" value="1"/>
</dbReference>
<evidence type="ECO:0000313" key="3">
    <source>
        <dbReference type="Proteomes" id="UP001165079"/>
    </source>
</evidence>
<protein>
    <recommendedName>
        <fullName evidence="1">Cupin type-2 domain-containing protein</fullName>
    </recommendedName>
</protein>
<dbReference type="InterPro" id="IPR013096">
    <property type="entry name" value="Cupin_2"/>
</dbReference>
<dbReference type="Gene3D" id="2.60.120.10">
    <property type="entry name" value="Jelly Rolls"/>
    <property type="match status" value="1"/>
</dbReference>
<dbReference type="AlphaFoldDB" id="A0A9W6SKW9"/>
<gene>
    <name evidence="2" type="ORF">Afil01_26850</name>
</gene>
<reference evidence="2" key="1">
    <citation type="submission" date="2023-03" db="EMBL/GenBank/DDBJ databases">
        <title>Actinorhabdospora filicis NBRC 111898.</title>
        <authorList>
            <person name="Ichikawa N."/>
            <person name="Sato H."/>
            <person name="Tonouchi N."/>
        </authorList>
    </citation>
    <scope>NUCLEOTIDE SEQUENCE</scope>
    <source>
        <strain evidence="2">NBRC 111898</strain>
    </source>
</reference>
<comment type="caution">
    <text evidence="2">The sequence shown here is derived from an EMBL/GenBank/DDBJ whole genome shotgun (WGS) entry which is preliminary data.</text>
</comment>